<keyword evidence="2" id="KW-1133">Transmembrane helix</keyword>
<gene>
    <name evidence="3" type="ORF">C4B63_25g284</name>
</gene>
<dbReference type="VEuPathDB" id="TriTrypDB:TCDM_05888"/>
<dbReference type="AlphaFoldDB" id="A0A2V2VG86"/>
<reference evidence="3 4" key="1">
    <citation type="journal article" date="2018" name="Microb. Genom.">
        <title>Expanding an expanded genome: long-read sequencing of Trypanosoma cruzi.</title>
        <authorList>
            <person name="Berna L."/>
            <person name="Rodriguez M."/>
            <person name="Chiribao M.L."/>
            <person name="Parodi-Talice A."/>
            <person name="Pita S."/>
            <person name="Rijo G."/>
            <person name="Alvarez-Valin F."/>
            <person name="Robello C."/>
        </authorList>
    </citation>
    <scope>NUCLEOTIDE SEQUENCE [LARGE SCALE GENOMIC DNA]</scope>
    <source>
        <strain evidence="3 4">Dm28c</strain>
    </source>
</reference>
<feature type="compositionally biased region" description="Polar residues" evidence="1">
    <location>
        <begin position="448"/>
        <end position="458"/>
    </location>
</feature>
<evidence type="ECO:0000256" key="1">
    <source>
        <dbReference type="SAM" id="MobiDB-lite"/>
    </source>
</evidence>
<keyword evidence="2" id="KW-0472">Membrane</keyword>
<dbReference type="VEuPathDB" id="TriTrypDB:TcG_03953"/>
<feature type="region of interest" description="Disordered" evidence="1">
    <location>
        <begin position="445"/>
        <end position="464"/>
    </location>
</feature>
<organism evidence="3 4">
    <name type="scientific">Trypanosoma cruzi</name>
    <dbReference type="NCBI Taxonomy" id="5693"/>
    <lineage>
        <taxon>Eukaryota</taxon>
        <taxon>Discoba</taxon>
        <taxon>Euglenozoa</taxon>
        <taxon>Kinetoplastea</taxon>
        <taxon>Metakinetoplastina</taxon>
        <taxon>Trypanosomatida</taxon>
        <taxon>Trypanosomatidae</taxon>
        <taxon>Trypanosoma</taxon>
        <taxon>Schizotrypanum</taxon>
    </lineage>
</organism>
<dbReference type="Gene3D" id="1.10.287.110">
    <property type="entry name" value="DnaJ domain"/>
    <property type="match status" value="1"/>
</dbReference>
<dbReference type="VEuPathDB" id="TriTrypDB:TcCLB.508859.20"/>
<feature type="transmembrane region" description="Helical" evidence="2">
    <location>
        <begin position="21"/>
        <end position="49"/>
    </location>
</feature>
<keyword evidence="2" id="KW-0812">Transmembrane</keyword>
<proteinExistence type="predicted"/>
<dbReference type="SUPFAM" id="SSF46565">
    <property type="entry name" value="Chaperone J-domain"/>
    <property type="match status" value="1"/>
</dbReference>
<evidence type="ECO:0000313" key="4">
    <source>
        <dbReference type="Proteomes" id="UP000246121"/>
    </source>
</evidence>
<comment type="caution">
    <text evidence="3">The sequence shown here is derived from an EMBL/GenBank/DDBJ whole genome shotgun (WGS) entry which is preliminary data.</text>
</comment>
<accession>A0A2V2VG86</accession>
<evidence type="ECO:0000256" key="2">
    <source>
        <dbReference type="SAM" id="Phobius"/>
    </source>
</evidence>
<dbReference type="VEuPathDB" id="TriTrypDB:TCSYLVIO_010361"/>
<dbReference type="Proteomes" id="UP000246121">
    <property type="component" value="Unassembled WGS sequence"/>
</dbReference>
<evidence type="ECO:0000313" key="3">
    <source>
        <dbReference type="EMBL" id="PWU94636.1"/>
    </source>
</evidence>
<sequence>MEAHTHTRKREREREKPGAKLFSKVLLYSVQSPFLPFTLFFFFFSFLLLLFCADGGTNSLTPMPCLQVASCFSVFCGVGVREREKKKRKGKSKRATMEAVAESYFTSGDMKAAATFYCNLMVLHPRYVKMARICRVLADPSAVPQPHRYADIVEALLEPTVTHEALFGVDAGPADINKAYQRWTLLVHPDKNPYPRAGDAFKRLFTLKTMALETANAMKERKDCEKLLHGGRRRGRKNSNKKSDAPAARSRHDANASLSVQSSVIDMTLSELKKKQVILKSLKRKDIDDNELPELRAALRRVRERRFCSRPTTPSVLTAPCMTTPSLSPEQSVLSTTSCPPHGFHPATEKQKSLTPPLLPKIGTLLKTVALDEQIQSSSTVNSSQCLLSDTVLEEQLEELFTEEVRPGQEQTTTDVETELPENEDVKTLNEQNGIENTCSIIRKPEIANSSPSPSASVTDDGVPLKDAVKGSIIELIRGIQEIKVNRTKLRLSCDLTFATYEREKQQQKREADMKGKFAE</sequence>
<dbReference type="VEuPathDB" id="TriTrypDB:Tc_MARK_7881"/>
<dbReference type="VEuPathDB" id="TriTrypDB:TcCLB.506605.194"/>
<dbReference type="VEuPathDB" id="TriTrypDB:BCY84_16762"/>
<evidence type="ECO:0008006" key="5">
    <source>
        <dbReference type="Google" id="ProtNLM"/>
    </source>
</evidence>
<feature type="compositionally biased region" description="Basic residues" evidence="1">
    <location>
        <begin position="229"/>
        <end position="240"/>
    </location>
</feature>
<feature type="region of interest" description="Disordered" evidence="1">
    <location>
        <begin position="226"/>
        <end position="256"/>
    </location>
</feature>
<dbReference type="VEuPathDB" id="TriTrypDB:C4B63_25g284"/>
<dbReference type="InterPro" id="IPR001623">
    <property type="entry name" value="DnaJ_domain"/>
</dbReference>
<dbReference type="InterPro" id="IPR036869">
    <property type="entry name" value="J_dom_sf"/>
</dbReference>
<protein>
    <recommendedName>
        <fullName evidence="5">J domain-containing protein</fullName>
    </recommendedName>
</protein>
<dbReference type="VEuPathDB" id="TriTrypDB:TcCL_NonESM04459"/>
<dbReference type="VEuPathDB" id="TriTrypDB:C3747_35g113"/>
<name>A0A2V2VG86_TRYCR</name>
<dbReference type="VEuPathDB" id="TriTrypDB:TcBrA4_0134210"/>
<dbReference type="EMBL" id="PRFA01000025">
    <property type="protein sequence ID" value="PWU94636.1"/>
    <property type="molecule type" value="Genomic_DNA"/>
</dbReference>
<dbReference type="CDD" id="cd06257">
    <property type="entry name" value="DnaJ"/>
    <property type="match status" value="1"/>
</dbReference>
<dbReference type="VEuPathDB" id="TriTrypDB:ECC02_006542"/>